<dbReference type="OrthoDB" id="8557487at2"/>
<evidence type="ECO:0000313" key="5">
    <source>
        <dbReference type="Proteomes" id="UP000480275"/>
    </source>
</evidence>
<dbReference type="Pfam" id="PF05239">
    <property type="entry name" value="PRC"/>
    <property type="match status" value="1"/>
</dbReference>
<dbReference type="Pfam" id="PF03967">
    <property type="entry name" value="PRCH"/>
    <property type="match status" value="1"/>
</dbReference>
<keyword evidence="1" id="KW-1133">Transmembrane helix</keyword>
<dbReference type="InterPro" id="IPR027275">
    <property type="entry name" value="PRC-brl_dom"/>
</dbReference>
<feature type="domain" description="Photosynthetic reaction centre H subunit N-terminal" evidence="2">
    <location>
        <begin position="5"/>
        <end position="139"/>
    </location>
</feature>
<protein>
    <submittedName>
        <fullName evidence="4">Photosynthetic reaction center subunit H</fullName>
    </submittedName>
</protein>
<dbReference type="GO" id="GO:0019684">
    <property type="term" value="P:photosynthesis, light reaction"/>
    <property type="evidence" value="ECO:0007669"/>
    <property type="project" value="InterPro"/>
</dbReference>
<dbReference type="InterPro" id="IPR005652">
    <property type="entry name" value="Photo_RC_H"/>
</dbReference>
<feature type="domain" description="PRC-barrel" evidence="3">
    <location>
        <begin position="151"/>
        <end position="218"/>
    </location>
</feature>
<evidence type="ECO:0000256" key="1">
    <source>
        <dbReference type="SAM" id="Phobius"/>
    </source>
</evidence>
<feature type="transmembrane region" description="Helical" evidence="1">
    <location>
        <begin position="12"/>
        <end position="31"/>
    </location>
</feature>
<dbReference type="Proteomes" id="UP000480275">
    <property type="component" value="Unassembled WGS sequence"/>
</dbReference>
<name>A0A6L5K1L8_RHOTE</name>
<dbReference type="GO" id="GO:0030077">
    <property type="term" value="C:plasma membrane light-harvesting complex"/>
    <property type="evidence" value="ECO:0007669"/>
    <property type="project" value="InterPro"/>
</dbReference>
<dbReference type="InterPro" id="IPR037097">
    <property type="entry name" value="Photo_RC_H_N_sf"/>
</dbReference>
<dbReference type="EMBL" id="WIXJ01000017">
    <property type="protein sequence ID" value="MQY52740.1"/>
    <property type="molecule type" value="Genomic_DNA"/>
</dbReference>
<keyword evidence="1" id="KW-0812">Transmembrane</keyword>
<evidence type="ECO:0000259" key="2">
    <source>
        <dbReference type="Pfam" id="PF03967"/>
    </source>
</evidence>
<keyword evidence="1" id="KW-0472">Membrane</keyword>
<organism evidence="4 5">
    <name type="scientific">Rhodocyclus tenuis</name>
    <name type="common">Rhodospirillum tenue</name>
    <dbReference type="NCBI Taxonomy" id="1066"/>
    <lineage>
        <taxon>Bacteria</taxon>
        <taxon>Pseudomonadati</taxon>
        <taxon>Pseudomonadota</taxon>
        <taxon>Betaproteobacteria</taxon>
        <taxon>Rhodocyclales</taxon>
        <taxon>Rhodocyclaceae</taxon>
        <taxon>Rhodocyclus</taxon>
    </lineage>
</organism>
<comment type="caution">
    <text evidence="4">The sequence shown here is derived from an EMBL/GenBank/DDBJ whole genome shotgun (WGS) entry which is preliminary data.</text>
</comment>
<gene>
    <name evidence="4" type="primary">puhA</name>
    <name evidence="4" type="ORF">GHK24_13270</name>
</gene>
<dbReference type="Gene3D" id="3.90.50.10">
    <property type="entry name" value="Photosynthetic Reaction Center, subunit H, domain 2"/>
    <property type="match status" value="1"/>
</dbReference>
<dbReference type="SUPFAM" id="SSF81490">
    <property type="entry name" value="Photosystem II reaction centre subunit H, transmembrane region"/>
    <property type="match status" value="1"/>
</dbReference>
<dbReference type="AlphaFoldDB" id="A0A6L5K1L8"/>
<dbReference type="InterPro" id="IPR014747">
    <property type="entry name" value="Bac_photo_RC_H_C"/>
</dbReference>
<dbReference type="NCBIfam" id="TIGR01150">
    <property type="entry name" value="puhA"/>
    <property type="match status" value="1"/>
</dbReference>
<accession>A0A6L5K1L8</accession>
<reference evidence="4 5" key="1">
    <citation type="submission" date="2019-10" db="EMBL/GenBank/DDBJ databases">
        <title>Whole-genome sequence of the purple nonsulfur photosynthetic bacterium Rhodocyclus tenuis.</title>
        <authorList>
            <person name="Kyndt J.A."/>
            <person name="Meyer T.E."/>
        </authorList>
    </citation>
    <scope>NUCLEOTIDE SEQUENCE [LARGE SCALE GENOMIC DNA]</scope>
    <source>
        <strain evidence="4 5">DSM 110</strain>
    </source>
</reference>
<evidence type="ECO:0000259" key="3">
    <source>
        <dbReference type="Pfam" id="PF05239"/>
    </source>
</evidence>
<dbReference type="InterPro" id="IPR011033">
    <property type="entry name" value="PRC_barrel-like_sf"/>
</dbReference>
<evidence type="ECO:0000313" key="4">
    <source>
        <dbReference type="EMBL" id="MQY52740.1"/>
    </source>
</evidence>
<dbReference type="SUPFAM" id="SSF50346">
    <property type="entry name" value="PRC-barrel domain"/>
    <property type="match status" value="1"/>
</dbReference>
<sequence length="262" mass="28350">MPTAAITSYVDVAQLTLYAFWIFFAGLIIYLRREDKREGYPLEHDVAGFGGRAGYNGLPIPPDPKTFVLRSGATVAKPDGTLKDPRPILAEPNSPYPGSPLVPTGNPLVDAVGPASHAMRADVPDTTVDGDPKIVPMRVATDFWLPEGEADPRGVPVVGTDGKVAGTVREIWVDRSEVVARYYEIEVPTANGTRTALLPINFTRFKKAAGQINVLALKAEHFADIPALKNPDQVTLLEEDRIVGYFAGGKLYAEPSRLGPLF</sequence>
<proteinExistence type="predicted"/>
<dbReference type="InterPro" id="IPR015810">
    <property type="entry name" value="Photo_RC_H_N"/>
</dbReference>
<dbReference type="Gene3D" id="4.10.540.10">
    <property type="entry name" value="Photosynthetic reaction centre, H subunit, N-terminal domain"/>
    <property type="match status" value="1"/>
</dbReference>